<dbReference type="EMBL" id="BTSY01000007">
    <property type="protein sequence ID" value="GMT36111.1"/>
    <property type="molecule type" value="Genomic_DNA"/>
</dbReference>
<sequence length="96" mass="10598">SQLITKTMVEKTPNGQRVSTFSYSQNSMGPVIPNGAVRNNGAADRTYSQKERLEDYKSPVEKTTKEDGEVYHREGSGRCDAPPRFCTCSSYLGCAL</sequence>
<reference evidence="2" key="1">
    <citation type="submission" date="2023-10" db="EMBL/GenBank/DDBJ databases">
        <title>Genome assembly of Pristionchus species.</title>
        <authorList>
            <person name="Yoshida K."/>
            <person name="Sommer R.J."/>
        </authorList>
    </citation>
    <scope>NUCLEOTIDE SEQUENCE</scope>
    <source>
        <strain evidence="2">RS5133</strain>
    </source>
</reference>
<feature type="region of interest" description="Disordered" evidence="1">
    <location>
        <begin position="31"/>
        <end position="55"/>
    </location>
</feature>
<keyword evidence="3" id="KW-1185">Reference proteome</keyword>
<comment type="caution">
    <text evidence="2">The sequence shown here is derived from an EMBL/GenBank/DDBJ whole genome shotgun (WGS) entry which is preliminary data.</text>
</comment>
<feature type="non-terminal residue" evidence="2">
    <location>
        <position position="1"/>
    </location>
</feature>
<gene>
    <name evidence="2" type="ORF">PFISCL1PPCAC_27408</name>
</gene>
<name>A0AAV5WY73_9BILA</name>
<accession>A0AAV5WY73</accession>
<protein>
    <submittedName>
        <fullName evidence="2">Uncharacterized protein</fullName>
    </submittedName>
</protein>
<evidence type="ECO:0000313" key="3">
    <source>
        <dbReference type="Proteomes" id="UP001432322"/>
    </source>
</evidence>
<evidence type="ECO:0000313" key="2">
    <source>
        <dbReference type="EMBL" id="GMT36111.1"/>
    </source>
</evidence>
<dbReference type="Proteomes" id="UP001432322">
    <property type="component" value="Unassembled WGS sequence"/>
</dbReference>
<dbReference type="AlphaFoldDB" id="A0AAV5WY73"/>
<proteinExistence type="predicted"/>
<evidence type="ECO:0000256" key="1">
    <source>
        <dbReference type="SAM" id="MobiDB-lite"/>
    </source>
</evidence>
<organism evidence="2 3">
    <name type="scientific">Pristionchus fissidentatus</name>
    <dbReference type="NCBI Taxonomy" id="1538716"/>
    <lineage>
        <taxon>Eukaryota</taxon>
        <taxon>Metazoa</taxon>
        <taxon>Ecdysozoa</taxon>
        <taxon>Nematoda</taxon>
        <taxon>Chromadorea</taxon>
        <taxon>Rhabditida</taxon>
        <taxon>Rhabditina</taxon>
        <taxon>Diplogasteromorpha</taxon>
        <taxon>Diplogasteroidea</taxon>
        <taxon>Neodiplogasteridae</taxon>
        <taxon>Pristionchus</taxon>
    </lineage>
</organism>